<dbReference type="InterPro" id="IPR034922">
    <property type="entry name" value="REX1-like_exo"/>
</dbReference>
<dbReference type="PANTHER" id="PTHR12801">
    <property type="entry name" value="RNA EXONUCLEASE REXO1 / RECO3 FAMILY MEMBER-RELATED"/>
    <property type="match status" value="1"/>
</dbReference>
<dbReference type="SUPFAM" id="SSF53098">
    <property type="entry name" value="Ribonuclease H-like"/>
    <property type="match status" value="1"/>
</dbReference>
<evidence type="ECO:0000256" key="2">
    <source>
        <dbReference type="ARBA" id="ARBA00022801"/>
    </source>
</evidence>
<evidence type="ECO:0000256" key="3">
    <source>
        <dbReference type="ARBA" id="ARBA00022839"/>
    </source>
</evidence>
<dbReference type="InterPro" id="IPR000504">
    <property type="entry name" value="RRM_dom"/>
</dbReference>
<feature type="domain" description="RRM" evidence="7">
    <location>
        <begin position="464"/>
        <end position="538"/>
    </location>
</feature>
<dbReference type="SUPFAM" id="SSF54928">
    <property type="entry name" value="RNA-binding domain, RBD"/>
    <property type="match status" value="1"/>
</dbReference>
<keyword evidence="9" id="KW-1185">Reference proteome</keyword>
<reference evidence="8 9" key="1">
    <citation type="journal article" date="2022" name="Gigascience">
        <title>A chromosome-level genome assembly and annotation of the desert horned lizard, Phrynosoma platyrhinos, provides insight into chromosomal rearrangements among reptiles.</title>
        <authorList>
            <person name="Koochekian N."/>
            <person name="Ascanio A."/>
            <person name="Farleigh K."/>
            <person name="Card D.C."/>
            <person name="Schield D.R."/>
            <person name="Castoe T.A."/>
            <person name="Jezkova T."/>
        </authorList>
    </citation>
    <scope>NUCLEOTIDE SEQUENCE [LARGE SCALE GENOMIC DNA]</scope>
    <source>
        <strain evidence="8">NK-2021</strain>
    </source>
</reference>
<dbReference type="InterPro" id="IPR036397">
    <property type="entry name" value="RNaseH_sf"/>
</dbReference>
<accession>A0ABQ7TRH3</accession>
<evidence type="ECO:0000256" key="4">
    <source>
        <dbReference type="PROSITE-ProRule" id="PRU00176"/>
    </source>
</evidence>
<keyword evidence="2" id="KW-0378">Hydrolase</keyword>
<comment type="caution">
    <text evidence="8">The sequence shown here is derived from an EMBL/GenBank/DDBJ whole genome shotgun (WGS) entry which is preliminary data.</text>
</comment>
<protein>
    <recommendedName>
        <fullName evidence="7">RRM domain-containing protein</fullName>
    </recommendedName>
</protein>
<dbReference type="EMBL" id="JAIPUX010000026">
    <property type="protein sequence ID" value="KAH0631911.1"/>
    <property type="molecule type" value="Genomic_DNA"/>
</dbReference>
<dbReference type="Proteomes" id="UP000826234">
    <property type="component" value="Unassembled WGS sequence"/>
</dbReference>
<dbReference type="SMART" id="SM00360">
    <property type="entry name" value="RRM"/>
    <property type="match status" value="2"/>
</dbReference>
<evidence type="ECO:0000259" key="7">
    <source>
        <dbReference type="PROSITE" id="PS50102"/>
    </source>
</evidence>
<dbReference type="InterPro" id="IPR035979">
    <property type="entry name" value="RBD_domain_sf"/>
</dbReference>
<dbReference type="InterPro" id="IPR047021">
    <property type="entry name" value="REXO1/3/4-like"/>
</dbReference>
<organism evidence="8 9">
    <name type="scientific">Phrynosoma platyrhinos</name>
    <name type="common">Desert horned lizard</name>
    <dbReference type="NCBI Taxonomy" id="52577"/>
    <lineage>
        <taxon>Eukaryota</taxon>
        <taxon>Metazoa</taxon>
        <taxon>Chordata</taxon>
        <taxon>Craniata</taxon>
        <taxon>Vertebrata</taxon>
        <taxon>Euteleostomi</taxon>
        <taxon>Lepidosauria</taxon>
        <taxon>Squamata</taxon>
        <taxon>Bifurcata</taxon>
        <taxon>Unidentata</taxon>
        <taxon>Episquamata</taxon>
        <taxon>Toxicofera</taxon>
        <taxon>Iguania</taxon>
        <taxon>Phrynosomatidae</taxon>
        <taxon>Phrynosomatinae</taxon>
        <taxon>Phrynosoma</taxon>
    </lineage>
</organism>
<dbReference type="Gene3D" id="3.30.420.10">
    <property type="entry name" value="Ribonuclease H-like superfamily/Ribonuclease H"/>
    <property type="match status" value="1"/>
</dbReference>
<evidence type="ECO:0000313" key="8">
    <source>
        <dbReference type="EMBL" id="KAH0631911.1"/>
    </source>
</evidence>
<sequence>MATAIKSKRHCDGNENEDEPQETKKKRKISENDVYQKQQKAIDLCKEKKPYLSASVFGEDCEISYDQLYEFLKYSMLGKQHGAAQSSWCRIHHRRRLSGVVVVVLHEVSQLHYYLFYLQFKFLRKIFRHIFQRGKQGHDDYSHFVHTHCSGPVTDSSPLFGLDCEMKTECWSRSTSISQDFPSGKPDYPINLAISALFLFELFLVIVLVVMCLTDKGSELTRISVVDASGQCILDELVKPKLPIINYLTSYSGITEKLLLPVVTTLSDIQDRLKSLLPANAVLVGHSLNFDLQALEMVHPNVIDTSLLFARKGGKRFKLKFLAEAVLGKEIQCLDGRGHDPTEDARCALELAQYFIKQGPRKACDIGSRDEPRRPIARAKEDERGAELLLDSLHFAGRKTLLLGGEAASNNCQNETGPQNKQVLQRAQEEVPESSFSVIQFALDSRHVTSDLIAKMQTKLASLLTVYAGPFSKDVCMRSLKKTFKKYGHIQSIRIIPETSKPHICIQYEVLEAAQLAIDSLNGAEVGGSPIKVQRPITETMLDCEMLVKELEKDADNEGVIYLTGLRKTQRETDLQQELGYLNGLTSVFLPRDPRTGRRRNYCFLKFQTPESAANALLTIEKQTAQGSNLHGRWALTPPHFYQWASCINQNDSRLRAPPSCHEACLQEKQPPLALEEELKKEMKVFDRRIKKIYQCLPNHTLCIILLPGTSR</sequence>
<evidence type="ECO:0000256" key="1">
    <source>
        <dbReference type="ARBA" id="ARBA00022722"/>
    </source>
</evidence>
<dbReference type="PROSITE" id="PS50102">
    <property type="entry name" value="RRM"/>
    <property type="match status" value="2"/>
</dbReference>
<dbReference type="CDD" id="cd06145">
    <property type="entry name" value="REX1_like"/>
    <property type="match status" value="1"/>
</dbReference>
<evidence type="ECO:0000313" key="9">
    <source>
        <dbReference type="Proteomes" id="UP000826234"/>
    </source>
</evidence>
<keyword evidence="6" id="KW-0812">Transmembrane</keyword>
<feature type="region of interest" description="Disordered" evidence="5">
    <location>
        <begin position="1"/>
        <end position="32"/>
    </location>
</feature>
<keyword evidence="4" id="KW-0694">RNA-binding</keyword>
<dbReference type="PANTHER" id="PTHR12801:SF82">
    <property type="entry name" value="RNA EXONUCLEASE 5"/>
    <property type="match status" value="1"/>
</dbReference>
<dbReference type="Pfam" id="PF00076">
    <property type="entry name" value="RRM_1"/>
    <property type="match status" value="2"/>
</dbReference>
<name>A0ABQ7TRH3_PHRPL</name>
<keyword evidence="6" id="KW-0472">Membrane</keyword>
<dbReference type="SMART" id="SM00479">
    <property type="entry name" value="EXOIII"/>
    <property type="match status" value="1"/>
</dbReference>
<keyword evidence="1" id="KW-0540">Nuclease</keyword>
<feature type="domain" description="RRM" evidence="7">
    <location>
        <begin position="559"/>
        <end position="633"/>
    </location>
</feature>
<gene>
    <name evidence="8" type="ORF">JD844_019812</name>
</gene>
<evidence type="ECO:0000256" key="5">
    <source>
        <dbReference type="SAM" id="MobiDB-lite"/>
    </source>
</evidence>
<keyword evidence="3" id="KW-0269">Exonuclease</keyword>
<dbReference type="Gene3D" id="3.30.70.330">
    <property type="match status" value="2"/>
</dbReference>
<dbReference type="InterPro" id="IPR012337">
    <property type="entry name" value="RNaseH-like_sf"/>
</dbReference>
<dbReference type="InterPro" id="IPR012677">
    <property type="entry name" value="Nucleotide-bd_a/b_plait_sf"/>
</dbReference>
<dbReference type="InterPro" id="IPR013520">
    <property type="entry name" value="Ribonucl_H"/>
</dbReference>
<keyword evidence="6" id="KW-1133">Transmembrane helix</keyword>
<proteinExistence type="predicted"/>
<evidence type="ECO:0000256" key="6">
    <source>
        <dbReference type="SAM" id="Phobius"/>
    </source>
</evidence>
<feature type="transmembrane region" description="Helical" evidence="6">
    <location>
        <begin position="190"/>
        <end position="213"/>
    </location>
</feature>